<evidence type="ECO:0008006" key="4">
    <source>
        <dbReference type="Google" id="ProtNLM"/>
    </source>
</evidence>
<accession>A0A368U1I4</accession>
<evidence type="ECO:0000313" key="3">
    <source>
        <dbReference type="Proteomes" id="UP000252405"/>
    </source>
</evidence>
<dbReference type="EMBL" id="QPII01000003">
    <property type="protein sequence ID" value="RCV90426.1"/>
    <property type="molecule type" value="Genomic_DNA"/>
</dbReference>
<reference evidence="2 3" key="1">
    <citation type="submission" date="2018-07" db="EMBL/GenBank/DDBJ databases">
        <title>Halomonas montanilacus sp. nov., isolated from Lake Pengyan on Tibetan Plateau.</title>
        <authorList>
            <person name="Lu H."/>
            <person name="Xing P."/>
            <person name="Wu Q."/>
        </authorList>
    </citation>
    <scope>NUCLEOTIDE SEQUENCE [LARGE SCALE GENOMIC DNA]</scope>
    <source>
        <strain evidence="2 3">PYC7W</strain>
    </source>
</reference>
<dbReference type="AlphaFoldDB" id="A0A368U1I4"/>
<dbReference type="Gene3D" id="3.40.190.170">
    <property type="entry name" value="Bacterial extracellular solute-binding protein, family 7"/>
    <property type="match status" value="1"/>
</dbReference>
<protein>
    <recommendedName>
        <fullName evidence="4">C4-dicarboxylate ABC transporter substrate-binding protein</fullName>
    </recommendedName>
</protein>
<dbReference type="NCBIfam" id="NF037995">
    <property type="entry name" value="TRAP_S1"/>
    <property type="match status" value="1"/>
</dbReference>
<keyword evidence="1" id="KW-0732">Signal</keyword>
<dbReference type="PANTHER" id="PTHR33376">
    <property type="match status" value="1"/>
</dbReference>
<dbReference type="GO" id="GO:0055085">
    <property type="term" value="P:transmembrane transport"/>
    <property type="evidence" value="ECO:0007669"/>
    <property type="project" value="InterPro"/>
</dbReference>
<organism evidence="2 3">
    <name type="scientific">Billgrantia montanilacus</name>
    <dbReference type="NCBI Taxonomy" id="2282305"/>
    <lineage>
        <taxon>Bacteria</taxon>
        <taxon>Pseudomonadati</taxon>
        <taxon>Pseudomonadota</taxon>
        <taxon>Gammaproteobacteria</taxon>
        <taxon>Oceanospirillales</taxon>
        <taxon>Halomonadaceae</taxon>
        <taxon>Billgrantia</taxon>
    </lineage>
</organism>
<dbReference type="PANTHER" id="PTHR33376:SF5">
    <property type="entry name" value="EXTRACYTOPLASMIC SOLUTE RECEPTOR PROTEIN"/>
    <property type="match status" value="1"/>
</dbReference>
<evidence type="ECO:0000256" key="1">
    <source>
        <dbReference type="ARBA" id="ARBA00022729"/>
    </source>
</evidence>
<dbReference type="InterPro" id="IPR018389">
    <property type="entry name" value="DctP_fam"/>
</dbReference>
<gene>
    <name evidence="2" type="ORF">DU505_05665</name>
</gene>
<proteinExistence type="predicted"/>
<comment type="caution">
    <text evidence="2">The sequence shown here is derived from an EMBL/GenBank/DDBJ whole genome shotgun (WGS) entry which is preliminary data.</text>
</comment>
<dbReference type="OrthoDB" id="9769667at2"/>
<dbReference type="Pfam" id="PF03480">
    <property type="entry name" value="DctP"/>
    <property type="match status" value="1"/>
</dbReference>
<sequence length="358" mass="40079">MTLPIQQENSMHNNKLTTRSVAISVKTGLACLALAGSALAFPVAVLAQDGEVIEIRMQRYTGTEEDAIFERLQDMLHTASDGRIKLNIFRGGELVPNDQMFAALRSGTLQAIYGYGGYWGGQMDTAVLESGIPMAWTDLDEAKELWNERGLGELLAENYAEQGVHYTVPVFGGKFDLLTKEPVESLADMSELKIRATPSVSAVLNHFDIPTVYIPPQEFYIALSTNAIDGLIYGGPYDYSVLKLNEVATSYTEMNMLYPGFVDNVLVNQNVWNRMPEDLQETFMEVTAEWADYRHQKFVEWNEEAAHLFEITTLPENDVLAMTEAAQEVWDAEAEKSPRAAEAIEMIREMARDKGRLE</sequence>
<evidence type="ECO:0000313" key="2">
    <source>
        <dbReference type="EMBL" id="RCV90426.1"/>
    </source>
</evidence>
<dbReference type="Proteomes" id="UP000252405">
    <property type="component" value="Unassembled WGS sequence"/>
</dbReference>
<keyword evidence="3" id="KW-1185">Reference proteome</keyword>
<name>A0A368U1I4_9GAMM</name>
<dbReference type="InterPro" id="IPR038404">
    <property type="entry name" value="TRAP_DctP_sf"/>
</dbReference>